<keyword evidence="2" id="KW-1185">Reference proteome</keyword>
<accession>A0A4Y2MKM4</accession>
<evidence type="ECO:0000313" key="1">
    <source>
        <dbReference type="EMBL" id="GBN27129.1"/>
    </source>
</evidence>
<name>A0A4Y2MKM4_ARAVE</name>
<reference evidence="1 2" key="1">
    <citation type="journal article" date="2019" name="Sci. Rep.">
        <title>Orb-weaving spider Araneus ventricosus genome elucidates the spidroin gene catalogue.</title>
        <authorList>
            <person name="Kono N."/>
            <person name="Nakamura H."/>
            <person name="Ohtoshi R."/>
            <person name="Moran D.A.P."/>
            <person name="Shinohara A."/>
            <person name="Yoshida Y."/>
            <person name="Fujiwara M."/>
            <person name="Mori M."/>
            <person name="Tomita M."/>
            <person name="Arakawa K."/>
        </authorList>
    </citation>
    <scope>NUCLEOTIDE SEQUENCE [LARGE SCALE GENOMIC DNA]</scope>
</reference>
<sequence length="109" mass="12173">MKVKNHENNLIAAQLFSLTYTQLPKGLLPLNHPMADHFWISTLCNWRGGIPLHSLTYSLGQSFTITPCHGNPSTDCHSDFCCEPHTPRLHHTHIPASASFMNDNPNGVK</sequence>
<gene>
    <name evidence="1" type="ORF">AVEN_120325_1</name>
</gene>
<dbReference type="EMBL" id="BGPR01007477">
    <property type="protein sequence ID" value="GBN27129.1"/>
    <property type="molecule type" value="Genomic_DNA"/>
</dbReference>
<proteinExistence type="predicted"/>
<comment type="caution">
    <text evidence="1">The sequence shown here is derived from an EMBL/GenBank/DDBJ whole genome shotgun (WGS) entry which is preliminary data.</text>
</comment>
<evidence type="ECO:0000313" key="2">
    <source>
        <dbReference type="Proteomes" id="UP000499080"/>
    </source>
</evidence>
<dbReference type="AlphaFoldDB" id="A0A4Y2MKM4"/>
<organism evidence="1 2">
    <name type="scientific">Araneus ventricosus</name>
    <name type="common">Orbweaver spider</name>
    <name type="synonym">Epeira ventricosa</name>
    <dbReference type="NCBI Taxonomy" id="182803"/>
    <lineage>
        <taxon>Eukaryota</taxon>
        <taxon>Metazoa</taxon>
        <taxon>Ecdysozoa</taxon>
        <taxon>Arthropoda</taxon>
        <taxon>Chelicerata</taxon>
        <taxon>Arachnida</taxon>
        <taxon>Araneae</taxon>
        <taxon>Araneomorphae</taxon>
        <taxon>Entelegynae</taxon>
        <taxon>Araneoidea</taxon>
        <taxon>Araneidae</taxon>
        <taxon>Araneus</taxon>
    </lineage>
</organism>
<protein>
    <submittedName>
        <fullName evidence="1">Uncharacterized protein</fullName>
    </submittedName>
</protein>
<dbReference type="Proteomes" id="UP000499080">
    <property type="component" value="Unassembled WGS sequence"/>
</dbReference>